<dbReference type="SMART" id="SM00220">
    <property type="entry name" value="S_TKc"/>
    <property type="match status" value="1"/>
</dbReference>
<dbReference type="SMART" id="SM00133">
    <property type="entry name" value="S_TK_X"/>
    <property type="match status" value="1"/>
</dbReference>
<dbReference type="PANTHER" id="PTHR24353:SF153">
    <property type="entry name" value="CAMP-DEPENDENT PROTEIN KINASE CATALYTIC SUBUNIT 1"/>
    <property type="match status" value="1"/>
</dbReference>
<dbReference type="InterPro" id="IPR011009">
    <property type="entry name" value="Kinase-like_dom_sf"/>
</dbReference>
<dbReference type="PROSITE" id="PS51285">
    <property type="entry name" value="AGC_KINASE_CTER"/>
    <property type="match status" value="1"/>
</dbReference>
<dbReference type="FunFam" id="3.30.200.20:FF:000005">
    <property type="entry name" value="cAMP-dependent protein kinase catalytic subunit"/>
    <property type="match status" value="1"/>
</dbReference>
<dbReference type="InterPro" id="IPR017441">
    <property type="entry name" value="Protein_kinase_ATP_BS"/>
</dbReference>
<dbReference type="AlphaFoldDB" id="A0AAD5SF64"/>
<evidence type="ECO:0000256" key="6">
    <source>
        <dbReference type="ARBA" id="ARBA00022840"/>
    </source>
</evidence>
<feature type="compositionally biased region" description="Low complexity" evidence="11">
    <location>
        <begin position="100"/>
        <end position="119"/>
    </location>
</feature>
<evidence type="ECO:0000256" key="10">
    <source>
        <dbReference type="RuleBase" id="RU000304"/>
    </source>
</evidence>
<dbReference type="InterPro" id="IPR000961">
    <property type="entry name" value="AGC-kinase_C"/>
</dbReference>
<keyword evidence="3" id="KW-0808">Transferase</keyword>
<dbReference type="Gene3D" id="3.30.200.20">
    <property type="entry name" value="Phosphorylase Kinase, domain 1"/>
    <property type="match status" value="1"/>
</dbReference>
<evidence type="ECO:0000259" key="13">
    <source>
        <dbReference type="PROSITE" id="PS51285"/>
    </source>
</evidence>
<organism evidence="14 15">
    <name type="scientific">Rhizophlyctis rosea</name>
    <dbReference type="NCBI Taxonomy" id="64517"/>
    <lineage>
        <taxon>Eukaryota</taxon>
        <taxon>Fungi</taxon>
        <taxon>Fungi incertae sedis</taxon>
        <taxon>Chytridiomycota</taxon>
        <taxon>Chytridiomycota incertae sedis</taxon>
        <taxon>Chytridiomycetes</taxon>
        <taxon>Rhizophlyctidales</taxon>
        <taxon>Rhizophlyctidaceae</taxon>
        <taxon>Rhizophlyctis</taxon>
    </lineage>
</organism>
<dbReference type="Gene3D" id="1.10.510.10">
    <property type="entry name" value="Transferase(Phosphotransferase) domain 1"/>
    <property type="match status" value="1"/>
</dbReference>
<feature type="binding site" evidence="9">
    <location>
        <position position="180"/>
    </location>
    <ligand>
        <name>ATP</name>
        <dbReference type="ChEBI" id="CHEBI:30616"/>
    </ligand>
</feature>
<evidence type="ECO:0000256" key="8">
    <source>
        <dbReference type="ARBA" id="ARBA00047454"/>
    </source>
</evidence>
<dbReference type="GO" id="GO:0004691">
    <property type="term" value="F:cAMP-dependent protein kinase activity"/>
    <property type="evidence" value="ECO:0007669"/>
    <property type="project" value="UniProtKB-EC"/>
</dbReference>
<comment type="catalytic activity">
    <reaction evidence="7">
        <text>L-threonyl-[protein] + ATP = O-phospho-L-threonyl-[protein] + ADP + H(+)</text>
        <dbReference type="Rhea" id="RHEA:46608"/>
        <dbReference type="Rhea" id="RHEA-COMP:11060"/>
        <dbReference type="Rhea" id="RHEA-COMP:11605"/>
        <dbReference type="ChEBI" id="CHEBI:15378"/>
        <dbReference type="ChEBI" id="CHEBI:30013"/>
        <dbReference type="ChEBI" id="CHEBI:30616"/>
        <dbReference type="ChEBI" id="CHEBI:61977"/>
        <dbReference type="ChEBI" id="CHEBI:456216"/>
        <dbReference type="EC" id="2.7.11.11"/>
    </reaction>
</comment>
<keyword evidence="15" id="KW-1185">Reference proteome</keyword>
<protein>
    <recommendedName>
        <fullName evidence="1">cAMP-dependent protein kinase</fullName>
        <ecNumber evidence="1">2.7.11.11</ecNumber>
    </recommendedName>
</protein>
<dbReference type="PROSITE" id="PS50011">
    <property type="entry name" value="PROTEIN_KINASE_DOM"/>
    <property type="match status" value="1"/>
</dbReference>
<feature type="region of interest" description="Disordered" evidence="11">
    <location>
        <begin position="1"/>
        <end position="66"/>
    </location>
</feature>
<evidence type="ECO:0000256" key="1">
    <source>
        <dbReference type="ARBA" id="ARBA00012444"/>
    </source>
</evidence>
<name>A0AAD5SF64_9FUNG</name>
<evidence type="ECO:0000256" key="2">
    <source>
        <dbReference type="ARBA" id="ARBA00022527"/>
    </source>
</evidence>
<keyword evidence="5 14" id="KW-0418">Kinase</keyword>
<evidence type="ECO:0000259" key="12">
    <source>
        <dbReference type="PROSITE" id="PS50011"/>
    </source>
</evidence>
<dbReference type="FunFam" id="1.10.510.10:FF:000005">
    <property type="entry name" value="cAMP-dependent protein kinase catalytic subunit alpha"/>
    <property type="match status" value="1"/>
</dbReference>
<evidence type="ECO:0000313" key="14">
    <source>
        <dbReference type="EMBL" id="KAJ3053960.1"/>
    </source>
</evidence>
<dbReference type="EMBL" id="JADGJD010000168">
    <property type="protein sequence ID" value="KAJ3053960.1"/>
    <property type="molecule type" value="Genomic_DNA"/>
</dbReference>
<feature type="compositionally biased region" description="Polar residues" evidence="11">
    <location>
        <begin position="36"/>
        <end position="63"/>
    </location>
</feature>
<evidence type="ECO:0000256" key="3">
    <source>
        <dbReference type="ARBA" id="ARBA00022679"/>
    </source>
</evidence>
<dbReference type="GO" id="GO:0005829">
    <property type="term" value="C:cytosol"/>
    <property type="evidence" value="ECO:0007669"/>
    <property type="project" value="TreeGrafter"/>
</dbReference>
<evidence type="ECO:0000256" key="7">
    <source>
        <dbReference type="ARBA" id="ARBA00047292"/>
    </source>
</evidence>
<feature type="region of interest" description="Disordered" evidence="11">
    <location>
        <begin position="437"/>
        <end position="460"/>
    </location>
</feature>
<evidence type="ECO:0000256" key="9">
    <source>
        <dbReference type="PROSITE-ProRule" id="PRU10141"/>
    </source>
</evidence>
<keyword evidence="6 9" id="KW-0067">ATP-binding</keyword>
<proteinExistence type="inferred from homology"/>
<gene>
    <name evidence="14" type="primary">PKA1_2</name>
    <name evidence="14" type="ORF">HK097_002979</name>
</gene>
<accession>A0AAD5SF64</accession>
<dbReference type="EC" id="2.7.11.11" evidence="1"/>
<dbReference type="GO" id="GO:0005524">
    <property type="term" value="F:ATP binding"/>
    <property type="evidence" value="ECO:0007669"/>
    <property type="project" value="UniProtKB-UniRule"/>
</dbReference>
<evidence type="ECO:0000256" key="5">
    <source>
        <dbReference type="ARBA" id="ARBA00022777"/>
    </source>
</evidence>
<evidence type="ECO:0000256" key="11">
    <source>
        <dbReference type="SAM" id="MobiDB-lite"/>
    </source>
</evidence>
<evidence type="ECO:0000313" key="15">
    <source>
        <dbReference type="Proteomes" id="UP001212841"/>
    </source>
</evidence>
<dbReference type="Pfam" id="PF00069">
    <property type="entry name" value="Pkinase"/>
    <property type="match status" value="1"/>
</dbReference>
<dbReference type="SUPFAM" id="SSF56112">
    <property type="entry name" value="Protein kinase-like (PK-like)"/>
    <property type="match status" value="1"/>
</dbReference>
<dbReference type="PROSITE" id="PS00108">
    <property type="entry name" value="PROTEIN_KINASE_ST"/>
    <property type="match status" value="1"/>
</dbReference>
<dbReference type="GO" id="GO:0005634">
    <property type="term" value="C:nucleus"/>
    <property type="evidence" value="ECO:0007669"/>
    <property type="project" value="TreeGrafter"/>
</dbReference>
<sequence>MSGAGGDYLQTAGRPLSGATNKFLPDIRNPNPATALANSPAHQSLSSGSTSTNRPAASTSSYPSHVGTMPLNASAAAAEVASRTKAAAAAAQQGRPDSAPRPLASSPSSSRILGSSGSGTRTPQSLSRMATEANMSALPPRRAQTFSIHDFQILNTLGTGSFGRVHLVRLKSNGKHYAMKVLRKSEIVKLKQVEHTINEKHILEKLEFPFLVNLLGTFQDANNLYLVLEYVQGGELFSYLRKSGRFPNHVARFYAAEVVTAFEYLHTRDIVYRDLKPENLLIDHLGHIKITDFGFAKVVPDVTWTLCGTPDYLAPEIIQNKGHGKAADWWALGVLIFEMLAGYPPFFDEDHFKLYEKILACKLRFPAHIDPLAKDLIKRLLTPDLSKRFGNLRAGAEDIKRHKWFAGVDWGKLVALHIQAPYVPKVAHEGDTSNFDQYPEDHEPYGVGGADPYRDKFKDF</sequence>
<feature type="domain" description="Protein kinase" evidence="12">
    <location>
        <begin position="151"/>
        <end position="405"/>
    </location>
</feature>
<comment type="caution">
    <text evidence="14">The sequence shown here is derived from an EMBL/GenBank/DDBJ whole genome shotgun (WGS) entry which is preliminary data.</text>
</comment>
<dbReference type="PROSITE" id="PS00107">
    <property type="entry name" value="PROTEIN_KINASE_ATP"/>
    <property type="match status" value="1"/>
</dbReference>
<dbReference type="PANTHER" id="PTHR24353">
    <property type="entry name" value="CYCLIC NUCLEOTIDE-DEPENDENT PROTEIN KINASE"/>
    <property type="match status" value="1"/>
</dbReference>
<dbReference type="GO" id="GO:0005952">
    <property type="term" value="C:cAMP-dependent protein kinase complex"/>
    <property type="evidence" value="ECO:0007669"/>
    <property type="project" value="TreeGrafter"/>
</dbReference>
<comment type="catalytic activity">
    <reaction evidence="8">
        <text>L-seryl-[protein] + ATP = O-phospho-L-seryl-[protein] + ADP + H(+)</text>
        <dbReference type="Rhea" id="RHEA:17989"/>
        <dbReference type="Rhea" id="RHEA-COMP:9863"/>
        <dbReference type="Rhea" id="RHEA-COMP:11604"/>
        <dbReference type="ChEBI" id="CHEBI:15378"/>
        <dbReference type="ChEBI" id="CHEBI:29999"/>
        <dbReference type="ChEBI" id="CHEBI:30616"/>
        <dbReference type="ChEBI" id="CHEBI:83421"/>
        <dbReference type="ChEBI" id="CHEBI:456216"/>
        <dbReference type="EC" id="2.7.11.11"/>
    </reaction>
</comment>
<reference evidence="14" key="1">
    <citation type="submission" date="2020-05" db="EMBL/GenBank/DDBJ databases">
        <title>Phylogenomic resolution of chytrid fungi.</title>
        <authorList>
            <person name="Stajich J.E."/>
            <person name="Amses K."/>
            <person name="Simmons R."/>
            <person name="Seto K."/>
            <person name="Myers J."/>
            <person name="Bonds A."/>
            <person name="Quandt C.A."/>
            <person name="Barry K."/>
            <person name="Liu P."/>
            <person name="Grigoriev I."/>
            <person name="Longcore J.E."/>
            <person name="James T.Y."/>
        </authorList>
    </citation>
    <scope>NUCLEOTIDE SEQUENCE</scope>
    <source>
        <strain evidence="14">JEL0318</strain>
    </source>
</reference>
<dbReference type="InterPro" id="IPR000719">
    <property type="entry name" value="Prot_kinase_dom"/>
</dbReference>
<dbReference type="CDD" id="cd05580">
    <property type="entry name" value="STKc_PKA_like"/>
    <property type="match status" value="1"/>
</dbReference>
<feature type="region of interest" description="Disordered" evidence="11">
    <location>
        <begin position="86"/>
        <end position="137"/>
    </location>
</feature>
<evidence type="ECO:0000256" key="4">
    <source>
        <dbReference type="ARBA" id="ARBA00022741"/>
    </source>
</evidence>
<dbReference type="InterPro" id="IPR008271">
    <property type="entry name" value="Ser/Thr_kinase_AS"/>
</dbReference>
<keyword evidence="2 10" id="KW-0723">Serine/threonine-protein kinase</keyword>
<comment type="similarity">
    <text evidence="10">Belongs to the protein kinase superfamily.</text>
</comment>
<feature type="domain" description="AGC-kinase C-terminal" evidence="13">
    <location>
        <begin position="406"/>
        <end position="460"/>
    </location>
</feature>
<keyword evidence="4 9" id="KW-0547">Nucleotide-binding</keyword>
<dbReference type="Proteomes" id="UP001212841">
    <property type="component" value="Unassembled WGS sequence"/>
</dbReference>